<dbReference type="InterPro" id="IPR036291">
    <property type="entry name" value="NAD(P)-bd_dom_sf"/>
</dbReference>
<evidence type="ECO:0000256" key="1">
    <source>
        <dbReference type="ARBA" id="ARBA00023002"/>
    </source>
</evidence>
<organism evidence="4 5">
    <name type="scientific">Prosthecochloris ethylica</name>
    <dbReference type="NCBI Taxonomy" id="2743976"/>
    <lineage>
        <taxon>Bacteria</taxon>
        <taxon>Pseudomonadati</taxon>
        <taxon>Chlorobiota</taxon>
        <taxon>Chlorobiia</taxon>
        <taxon>Chlorobiales</taxon>
        <taxon>Chlorobiaceae</taxon>
        <taxon>Prosthecochloris</taxon>
    </lineage>
</organism>
<dbReference type="Proteomes" id="UP000619838">
    <property type="component" value="Unassembled WGS sequence"/>
</dbReference>
<feature type="domain" description="NAD-dependent epimerase/dehydratase" evidence="3">
    <location>
        <begin position="7"/>
        <end position="242"/>
    </location>
</feature>
<evidence type="ECO:0000256" key="2">
    <source>
        <dbReference type="ARBA" id="ARBA00023445"/>
    </source>
</evidence>
<gene>
    <name evidence="4" type="ORF">INT08_09420</name>
</gene>
<keyword evidence="1" id="KW-0560">Oxidoreductase</keyword>
<proteinExistence type="inferred from homology"/>
<evidence type="ECO:0000313" key="4">
    <source>
        <dbReference type="EMBL" id="MBF0637383.1"/>
    </source>
</evidence>
<dbReference type="SUPFAM" id="SSF51735">
    <property type="entry name" value="NAD(P)-binding Rossmann-fold domains"/>
    <property type="match status" value="1"/>
</dbReference>
<protein>
    <submittedName>
        <fullName evidence="4">SDR family oxidoreductase</fullName>
    </submittedName>
</protein>
<dbReference type="RefSeq" id="WP_175187555.1">
    <property type="nucleotide sequence ID" value="NZ_JABVZQ010000011.1"/>
</dbReference>
<comment type="similarity">
    <text evidence="2">Belongs to the NAD(P)-dependent epimerase/dehydratase family. Dihydroflavonol-4-reductase subfamily.</text>
</comment>
<dbReference type="InterPro" id="IPR001509">
    <property type="entry name" value="Epimerase_deHydtase"/>
</dbReference>
<dbReference type="EMBL" id="JADGII010000019">
    <property type="protein sequence ID" value="MBF0637383.1"/>
    <property type="molecule type" value="Genomic_DNA"/>
</dbReference>
<evidence type="ECO:0000259" key="3">
    <source>
        <dbReference type="Pfam" id="PF01370"/>
    </source>
</evidence>
<reference evidence="4 5" key="1">
    <citation type="journal article" date="2020" name="Microorganisms">
        <title>Simultaneous Genome Sequencing of Prosthecochloris ethylica and Desulfuromonas acetoxidans within a Syntrophic Mixture Reveals Unique Pili and Protein Interactions.</title>
        <authorList>
            <person name="Kyndt J.A."/>
            <person name="Van Beeumen J.J."/>
            <person name="Meyer T.E."/>
        </authorList>
    </citation>
    <scope>NUCLEOTIDE SEQUENCE [LARGE SCALE GENOMIC DNA]</scope>
    <source>
        <strain evidence="4 5">N3</strain>
    </source>
</reference>
<name>A0ABR9XTN6_9CHLB</name>
<keyword evidence="5" id="KW-1185">Reference proteome</keyword>
<dbReference type="Gene3D" id="3.40.50.720">
    <property type="entry name" value="NAD(P)-binding Rossmann-like Domain"/>
    <property type="match status" value="1"/>
</dbReference>
<accession>A0ABR9XTN6</accession>
<dbReference type="PANTHER" id="PTHR10366">
    <property type="entry name" value="NAD DEPENDENT EPIMERASE/DEHYDRATASE"/>
    <property type="match status" value="1"/>
</dbReference>
<comment type="caution">
    <text evidence="4">The sequence shown here is derived from an EMBL/GenBank/DDBJ whole genome shotgun (WGS) entry which is preliminary data.</text>
</comment>
<evidence type="ECO:0000313" key="5">
    <source>
        <dbReference type="Proteomes" id="UP000619838"/>
    </source>
</evidence>
<dbReference type="PANTHER" id="PTHR10366:SF564">
    <property type="entry name" value="STEROL-4-ALPHA-CARBOXYLATE 3-DEHYDROGENASE, DECARBOXYLATING"/>
    <property type="match status" value="1"/>
</dbReference>
<dbReference type="CDD" id="cd08958">
    <property type="entry name" value="FR_SDR_e"/>
    <property type="match status" value="1"/>
</dbReference>
<dbReference type="Pfam" id="PF01370">
    <property type="entry name" value="Epimerase"/>
    <property type="match status" value="1"/>
</dbReference>
<sequence length="352" mass="39188">MNRNHLVCVTGGSGFIAAHTIRGLLERDYRVRATVRDLSRTAKYSFLNQLDGAGDRLELVEADLLQPGSLREAVDGASTVLHMASPYTINAEDPQRDLVAPALEGTRSVLEACRASESVSRVVLTSSIAALTDEPDSNHVLTEQDWNSTSSLSRNPYHYSKTVAERSAWTFMEEQRPGFSLVVINPFMVIGPSLGPSLNTTNQMIRDFITGVYPGILDINWGFVDVRDVALAHILAMERPEARGRYLCAAENLHMRDVITVLRDGGYGRNYRLPSMDLTGTAATMFVKLLSWTQPKDTGTYMRTHLGRHLRYDNSKIRRELDLSFRDIAPSILETAEDLVRWGHLPAPGTSR</sequence>
<dbReference type="InterPro" id="IPR050425">
    <property type="entry name" value="NAD(P)_dehydrat-like"/>
</dbReference>